<dbReference type="STRING" id="908809.ABG79_01308"/>
<sequence length="36" mass="4513">MSKKYFIFIGKFSDLINLLNENKHKYRYLKEFLDQK</sequence>
<organism evidence="1 2">
    <name type="scientific">Caloramator mitchellensis</name>
    <dbReference type="NCBI Taxonomy" id="908809"/>
    <lineage>
        <taxon>Bacteria</taxon>
        <taxon>Bacillati</taxon>
        <taxon>Bacillota</taxon>
        <taxon>Clostridia</taxon>
        <taxon>Eubacteriales</taxon>
        <taxon>Clostridiaceae</taxon>
        <taxon>Caloramator</taxon>
    </lineage>
</organism>
<accession>A0A0R3JTH3</accession>
<comment type="caution">
    <text evidence="1">The sequence shown here is derived from an EMBL/GenBank/DDBJ whole genome shotgun (WGS) entry which is preliminary data.</text>
</comment>
<evidence type="ECO:0000313" key="2">
    <source>
        <dbReference type="Proteomes" id="UP000052015"/>
    </source>
</evidence>
<evidence type="ECO:0000313" key="1">
    <source>
        <dbReference type="EMBL" id="KRQ86817.1"/>
    </source>
</evidence>
<name>A0A0R3JTH3_CALMK</name>
<gene>
    <name evidence="1" type="ORF">ABG79_01308</name>
</gene>
<dbReference type="AlphaFoldDB" id="A0A0R3JTH3"/>
<proteinExistence type="predicted"/>
<keyword evidence="2" id="KW-1185">Reference proteome</keyword>
<protein>
    <submittedName>
        <fullName evidence="1">Uncharacterized protein</fullName>
    </submittedName>
</protein>
<dbReference type="EMBL" id="LKHP01000006">
    <property type="protein sequence ID" value="KRQ86817.1"/>
    <property type="molecule type" value="Genomic_DNA"/>
</dbReference>
<dbReference type="Proteomes" id="UP000052015">
    <property type="component" value="Unassembled WGS sequence"/>
</dbReference>
<reference evidence="1 2" key="1">
    <citation type="submission" date="2015-09" db="EMBL/GenBank/DDBJ databases">
        <title>Draft genome sequence of a Caloramator mitchellensis, a moderate thermophile from the Great Artesian Basin of Australia.</title>
        <authorList>
            <person name="Patel B.K."/>
        </authorList>
    </citation>
    <scope>NUCLEOTIDE SEQUENCE [LARGE SCALE GENOMIC DNA]</scope>
    <source>
        <strain evidence="1 2">VF08</strain>
    </source>
</reference>